<comment type="similarity">
    <text evidence="2 7">Belongs to the DedA family.</text>
</comment>
<evidence type="ECO:0000313" key="10">
    <source>
        <dbReference type="Proteomes" id="UP001209654"/>
    </source>
</evidence>
<evidence type="ECO:0000259" key="8">
    <source>
        <dbReference type="Pfam" id="PF09335"/>
    </source>
</evidence>
<gene>
    <name evidence="9" type="ORF">AHIS1636_30390</name>
</gene>
<evidence type="ECO:0000313" key="9">
    <source>
        <dbReference type="EMBL" id="GLB68597.1"/>
    </source>
</evidence>
<keyword evidence="4 7" id="KW-0812">Transmembrane</keyword>
<keyword evidence="6 7" id="KW-0472">Membrane</keyword>
<evidence type="ECO:0000256" key="4">
    <source>
        <dbReference type="ARBA" id="ARBA00022692"/>
    </source>
</evidence>
<organism evidence="9 10">
    <name type="scientific">Arthrobacter mangrovi</name>
    <dbReference type="NCBI Taxonomy" id="2966350"/>
    <lineage>
        <taxon>Bacteria</taxon>
        <taxon>Bacillati</taxon>
        <taxon>Actinomycetota</taxon>
        <taxon>Actinomycetes</taxon>
        <taxon>Micrococcales</taxon>
        <taxon>Micrococcaceae</taxon>
        <taxon>Arthrobacter</taxon>
    </lineage>
</organism>
<proteinExistence type="inferred from homology"/>
<evidence type="ECO:0000256" key="2">
    <source>
        <dbReference type="ARBA" id="ARBA00010792"/>
    </source>
</evidence>
<feature type="transmembrane region" description="Helical" evidence="7">
    <location>
        <begin position="47"/>
        <end position="71"/>
    </location>
</feature>
<evidence type="ECO:0000256" key="1">
    <source>
        <dbReference type="ARBA" id="ARBA00004651"/>
    </source>
</evidence>
<dbReference type="RefSeq" id="WP_264796691.1">
    <property type="nucleotide sequence ID" value="NZ_BRVS01000019.1"/>
</dbReference>
<keyword evidence="5 7" id="KW-1133">Transmembrane helix</keyword>
<name>A0ABQ5MY31_9MICC</name>
<accession>A0ABQ5MY31</accession>
<dbReference type="Proteomes" id="UP001209654">
    <property type="component" value="Unassembled WGS sequence"/>
</dbReference>
<evidence type="ECO:0000256" key="5">
    <source>
        <dbReference type="ARBA" id="ARBA00022989"/>
    </source>
</evidence>
<comment type="subcellular location">
    <subcellularLocation>
        <location evidence="1 7">Cell membrane</location>
        <topology evidence="1 7">Multi-pass membrane protein</topology>
    </subcellularLocation>
</comment>
<dbReference type="Pfam" id="PF09335">
    <property type="entry name" value="VTT_dom"/>
    <property type="match status" value="1"/>
</dbReference>
<dbReference type="EMBL" id="BRVS01000019">
    <property type="protein sequence ID" value="GLB68597.1"/>
    <property type="molecule type" value="Genomic_DNA"/>
</dbReference>
<sequence length="234" mass="24110">MEIPEGPWQWLYYPMTLVLVIADAPVPASPSEVLVIGGGTLLAHGELLLPLVVLTAFAGSFGGDALLFLLFRGGLNSWLNRWRWGRLVDRGVTAALQKAGESSTYAAIVAARFIPGGRTASVAAAGLADVPLKPFLVSSAFGSAIWAAWMTGLGLASGLATDLPLWANVALGTLVGILVGMVLAAVIRLRRRPAVLRAVPAEAPVSAATVLSSAAETVPSSAPAIVPSSAVEPR</sequence>
<comment type="caution">
    <text evidence="9">The sequence shown here is derived from an EMBL/GenBank/DDBJ whole genome shotgun (WGS) entry which is preliminary data.</text>
</comment>
<dbReference type="InterPro" id="IPR032816">
    <property type="entry name" value="VTT_dom"/>
</dbReference>
<feature type="transmembrane region" description="Helical" evidence="7">
    <location>
        <begin position="165"/>
        <end position="187"/>
    </location>
</feature>
<protein>
    <recommendedName>
        <fullName evidence="8">VTT domain-containing protein</fullName>
    </recommendedName>
</protein>
<feature type="domain" description="VTT" evidence="8">
    <location>
        <begin position="30"/>
        <end position="154"/>
    </location>
</feature>
<evidence type="ECO:0000256" key="6">
    <source>
        <dbReference type="ARBA" id="ARBA00023136"/>
    </source>
</evidence>
<reference evidence="9 10" key="1">
    <citation type="journal article" date="2023" name="Int. J. Syst. Evol. Microbiol.">
        <title>Arthrobacter mangrovi sp. nov., an actinobacterium isolated from the rhizosphere of a mangrove.</title>
        <authorList>
            <person name="Hamada M."/>
            <person name="Saitou S."/>
            <person name="Enomoto N."/>
            <person name="Nanri K."/>
            <person name="Hidaka K."/>
            <person name="Miura T."/>
            <person name="Tamura T."/>
        </authorList>
    </citation>
    <scope>NUCLEOTIDE SEQUENCE [LARGE SCALE GENOMIC DNA]</scope>
    <source>
        <strain evidence="9 10">NBRC 112813</strain>
    </source>
</reference>
<dbReference type="PANTHER" id="PTHR30353:SF15">
    <property type="entry name" value="INNER MEMBRANE PROTEIN YABI"/>
    <property type="match status" value="1"/>
</dbReference>
<evidence type="ECO:0000256" key="3">
    <source>
        <dbReference type="ARBA" id="ARBA00022475"/>
    </source>
</evidence>
<keyword evidence="10" id="KW-1185">Reference proteome</keyword>
<dbReference type="InterPro" id="IPR032818">
    <property type="entry name" value="DedA-like"/>
</dbReference>
<keyword evidence="3 7" id="KW-1003">Cell membrane</keyword>
<feature type="transmembrane region" description="Helical" evidence="7">
    <location>
        <begin position="135"/>
        <end position="159"/>
    </location>
</feature>
<comment type="caution">
    <text evidence="7">Lacks conserved residue(s) required for the propagation of feature annotation.</text>
</comment>
<evidence type="ECO:0000256" key="7">
    <source>
        <dbReference type="RuleBase" id="RU367016"/>
    </source>
</evidence>
<dbReference type="PANTHER" id="PTHR30353">
    <property type="entry name" value="INNER MEMBRANE PROTEIN DEDA-RELATED"/>
    <property type="match status" value="1"/>
</dbReference>